<name>A0AAD7EIU7_9AGAR</name>
<protein>
    <submittedName>
        <fullName evidence="1">Uncharacterized protein</fullName>
    </submittedName>
</protein>
<organism evidence="1 2">
    <name type="scientific">Mycena albidolilacea</name>
    <dbReference type="NCBI Taxonomy" id="1033008"/>
    <lineage>
        <taxon>Eukaryota</taxon>
        <taxon>Fungi</taxon>
        <taxon>Dikarya</taxon>
        <taxon>Basidiomycota</taxon>
        <taxon>Agaricomycotina</taxon>
        <taxon>Agaricomycetes</taxon>
        <taxon>Agaricomycetidae</taxon>
        <taxon>Agaricales</taxon>
        <taxon>Marasmiineae</taxon>
        <taxon>Mycenaceae</taxon>
        <taxon>Mycena</taxon>
    </lineage>
</organism>
<dbReference type="EMBL" id="JARIHO010000038">
    <property type="protein sequence ID" value="KAJ7328740.1"/>
    <property type="molecule type" value="Genomic_DNA"/>
</dbReference>
<reference evidence="1" key="1">
    <citation type="submission" date="2023-03" db="EMBL/GenBank/DDBJ databases">
        <title>Massive genome expansion in bonnet fungi (Mycena s.s.) driven by repeated elements and novel gene families across ecological guilds.</title>
        <authorList>
            <consortium name="Lawrence Berkeley National Laboratory"/>
            <person name="Harder C.B."/>
            <person name="Miyauchi S."/>
            <person name="Viragh M."/>
            <person name="Kuo A."/>
            <person name="Thoen E."/>
            <person name="Andreopoulos B."/>
            <person name="Lu D."/>
            <person name="Skrede I."/>
            <person name="Drula E."/>
            <person name="Henrissat B."/>
            <person name="Morin E."/>
            <person name="Kohler A."/>
            <person name="Barry K."/>
            <person name="LaButti K."/>
            <person name="Morin E."/>
            <person name="Salamov A."/>
            <person name="Lipzen A."/>
            <person name="Mereny Z."/>
            <person name="Hegedus B."/>
            <person name="Baldrian P."/>
            <person name="Stursova M."/>
            <person name="Weitz H."/>
            <person name="Taylor A."/>
            <person name="Grigoriev I.V."/>
            <person name="Nagy L.G."/>
            <person name="Martin F."/>
            <person name="Kauserud H."/>
        </authorList>
    </citation>
    <scope>NUCLEOTIDE SEQUENCE</scope>
    <source>
        <strain evidence="1">CBHHK002</strain>
    </source>
</reference>
<comment type="caution">
    <text evidence="1">The sequence shown here is derived from an EMBL/GenBank/DDBJ whole genome shotgun (WGS) entry which is preliminary data.</text>
</comment>
<keyword evidence="2" id="KW-1185">Reference proteome</keyword>
<evidence type="ECO:0000313" key="2">
    <source>
        <dbReference type="Proteomes" id="UP001218218"/>
    </source>
</evidence>
<sequence length="156" mass="17655">MNVSWPSSCFFIPDSGLTDFLLNNIQLKVFLLILPVFTDAYVADTIRFLTTPQREEFRCRIRELVRHVMFTAKIQQNELHVSYTVPVIPSEAVWMFHVIQVILVVVGFDTEANCPSKADRYPVLVESEGTAAQSQATFFLNGALSTFCEKMKASEA</sequence>
<gene>
    <name evidence="1" type="ORF">DFH08DRAFT_815516</name>
</gene>
<proteinExistence type="predicted"/>
<dbReference type="Proteomes" id="UP001218218">
    <property type="component" value="Unassembled WGS sequence"/>
</dbReference>
<accession>A0AAD7EIU7</accession>
<dbReference type="AlphaFoldDB" id="A0AAD7EIU7"/>
<evidence type="ECO:0000313" key="1">
    <source>
        <dbReference type="EMBL" id="KAJ7328740.1"/>
    </source>
</evidence>